<comment type="caution">
    <text evidence="1">The sequence shown here is derived from an EMBL/GenBank/DDBJ whole genome shotgun (WGS) entry which is preliminary data.</text>
</comment>
<gene>
    <name evidence="1" type="ORF">PanWU01x14_113100</name>
</gene>
<sequence>MICIIYAYIVVLRQLSGQRKNVQYFGTDFGGSECIRFNAMGTARNEVCSHFRRRDFYGHNLHNGRSFLLPGYQNTIDYMNFLNCMHSWLFLRSQLQFRL</sequence>
<dbReference type="EMBL" id="JXTB01000084">
    <property type="protein sequence ID" value="PON65821.1"/>
    <property type="molecule type" value="Genomic_DNA"/>
</dbReference>
<reference evidence="2" key="1">
    <citation type="submission" date="2016-06" db="EMBL/GenBank/DDBJ databases">
        <title>Parallel loss of symbiosis genes in relatives of nitrogen-fixing non-legume Parasponia.</title>
        <authorList>
            <person name="Van Velzen R."/>
            <person name="Holmer R."/>
            <person name="Bu F."/>
            <person name="Rutten L."/>
            <person name="Van Zeijl A."/>
            <person name="Liu W."/>
            <person name="Santuari L."/>
            <person name="Cao Q."/>
            <person name="Sharma T."/>
            <person name="Shen D."/>
            <person name="Roswanjaya Y."/>
            <person name="Wardhani T."/>
            <person name="Kalhor M.S."/>
            <person name="Jansen J."/>
            <person name="Van den Hoogen J."/>
            <person name="Gungor B."/>
            <person name="Hartog M."/>
            <person name="Hontelez J."/>
            <person name="Verver J."/>
            <person name="Yang W.-C."/>
            <person name="Schijlen E."/>
            <person name="Repin R."/>
            <person name="Schilthuizen M."/>
            <person name="Schranz E."/>
            <person name="Heidstra R."/>
            <person name="Miyata K."/>
            <person name="Fedorova E."/>
            <person name="Kohlen W."/>
            <person name="Bisseling T."/>
            <person name="Smit S."/>
            <person name="Geurts R."/>
        </authorList>
    </citation>
    <scope>NUCLEOTIDE SEQUENCE [LARGE SCALE GENOMIC DNA]</scope>
    <source>
        <strain evidence="2">cv. WU1-14</strain>
    </source>
</reference>
<proteinExistence type="predicted"/>
<evidence type="ECO:0000313" key="2">
    <source>
        <dbReference type="Proteomes" id="UP000237105"/>
    </source>
</evidence>
<organism evidence="1 2">
    <name type="scientific">Parasponia andersonii</name>
    <name type="common">Sponia andersonii</name>
    <dbReference type="NCBI Taxonomy" id="3476"/>
    <lineage>
        <taxon>Eukaryota</taxon>
        <taxon>Viridiplantae</taxon>
        <taxon>Streptophyta</taxon>
        <taxon>Embryophyta</taxon>
        <taxon>Tracheophyta</taxon>
        <taxon>Spermatophyta</taxon>
        <taxon>Magnoliopsida</taxon>
        <taxon>eudicotyledons</taxon>
        <taxon>Gunneridae</taxon>
        <taxon>Pentapetalae</taxon>
        <taxon>rosids</taxon>
        <taxon>fabids</taxon>
        <taxon>Rosales</taxon>
        <taxon>Cannabaceae</taxon>
        <taxon>Parasponia</taxon>
    </lineage>
</organism>
<dbReference type="OrthoDB" id="10303715at2759"/>
<dbReference type="Proteomes" id="UP000237105">
    <property type="component" value="Unassembled WGS sequence"/>
</dbReference>
<accession>A0A2P5CXR9</accession>
<keyword evidence="2" id="KW-1185">Reference proteome</keyword>
<name>A0A2P5CXR9_PARAD</name>
<evidence type="ECO:0000313" key="1">
    <source>
        <dbReference type="EMBL" id="PON65821.1"/>
    </source>
</evidence>
<dbReference type="AlphaFoldDB" id="A0A2P5CXR9"/>
<protein>
    <submittedName>
        <fullName evidence="1">Uncharacterized protein</fullName>
    </submittedName>
</protein>